<dbReference type="GO" id="GO:0005737">
    <property type="term" value="C:cytoplasm"/>
    <property type="evidence" value="ECO:0007669"/>
    <property type="project" value="UniProtKB-SubCell"/>
</dbReference>
<dbReference type="CDD" id="cd00187">
    <property type="entry name" value="TOP4c"/>
    <property type="match status" value="1"/>
</dbReference>
<feature type="region of interest" description="Disordered" evidence="10">
    <location>
        <begin position="886"/>
        <end position="938"/>
    </location>
</feature>
<comment type="subunit">
    <text evidence="8">Heterotetramer, composed of two GyrA and two GyrB chains. In the heterotetramer, GyrA contains the active site tyrosine that forms a transient covalent intermediate with DNA, while GyrB binds cofactors and catalyzes ATP hydrolysis.</text>
</comment>
<comment type="subcellular location">
    <subcellularLocation>
        <location evidence="8">Cytoplasm</location>
    </subcellularLocation>
</comment>
<dbReference type="NCBIfam" id="NF004043">
    <property type="entry name" value="PRK05560.1"/>
    <property type="match status" value="1"/>
</dbReference>
<feature type="domain" description="Topo IIA-type catalytic" evidence="11">
    <location>
        <begin position="34"/>
        <end position="535"/>
    </location>
</feature>
<evidence type="ECO:0000259" key="11">
    <source>
        <dbReference type="PROSITE" id="PS52040"/>
    </source>
</evidence>
<accession>A0A1G9FBV7</accession>
<dbReference type="GO" id="GO:0003677">
    <property type="term" value="F:DNA binding"/>
    <property type="evidence" value="ECO:0007669"/>
    <property type="project" value="UniProtKB-UniRule"/>
</dbReference>
<evidence type="ECO:0000256" key="2">
    <source>
        <dbReference type="ARBA" id="ARBA00008263"/>
    </source>
</evidence>
<dbReference type="InterPro" id="IPR005743">
    <property type="entry name" value="GyrA"/>
</dbReference>
<comment type="catalytic activity">
    <reaction evidence="1 8 9">
        <text>ATP-dependent breakage, passage and rejoining of double-stranded DNA.</text>
        <dbReference type="EC" id="5.6.2.2"/>
    </reaction>
</comment>
<dbReference type="GO" id="GO:0006261">
    <property type="term" value="P:DNA-templated DNA replication"/>
    <property type="evidence" value="ECO:0007669"/>
    <property type="project" value="UniProtKB-UniRule"/>
</dbReference>
<dbReference type="STRING" id="119000.SAMN05661010_00325"/>
<keyword evidence="5 8" id="KW-0799">Topoisomerase</keyword>
<reference evidence="12 13" key="1">
    <citation type="submission" date="2016-10" db="EMBL/GenBank/DDBJ databases">
        <authorList>
            <person name="de Groot N.N."/>
        </authorList>
    </citation>
    <scope>NUCLEOTIDE SEQUENCE [LARGE SCALE GENOMIC DNA]</scope>
    <source>
        <strain evidence="12 13">DSM 14789</strain>
    </source>
</reference>
<evidence type="ECO:0000256" key="1">
    <source>
        <dbReference type="ARBA" id="ARBA00000185"/>
    </source>
</evidence>
<feature type="short sequence motif" description="GyrA-box" evidence="8">
    <location>
        <begin position="562"/>
        <end position="568"/>
    </location>
</feature>
<gene>
    <name evidence="8" type="primary">gyrA</name>
    <name evidence="12" type="ORF">SAMN05661010_00325</name>
</gene>
<dbReference type="InterPro" id="IPR002205">
    <property type="entry name" value="Topo_IIA_dom_A"/>
</dbReference>
<dbReference type="GO" id="GO:0034335">
    <property type="term" value="F:DNA negative supercoiling activity"/>
    <property type="evidence" value="ECO:0007669"/>
    <property type="project" value="UniProtKB-ARBA"/>
</dbReference>
<evidence type="ECO:0000256" key="6">
    <source>
        <dbReference type="ARBA" id="ARBA00023125"/>
    </source>
</evidence>
<keyword evidence="4 8" id="KW-0067">ATP-binding</keyword>
<dbReference type="InterPro" id="IPR006691">
    <property type="entry name" value="GyrA/parC_rep"/>
</dbReference>
<dbReference type="InterPro" id="IPR035516">
    <property type="entry name" value="Gyrase/topoIV_suA_C"/>
</dbReference>
<keyword evidence="13" id="KW-1185">Reference proteome</keyword>
<feature type="compositionally biased region" description="Acidic residues" evidence="10">
    <location>
        <begin position="922"/>
        <end position="938"/>
    </location>
</feature>
<dbReference type="GO" id="GO:0005524">
    <property type="term" value="F:ATP binding"/>
    <property type="evidence" value="ECO:0007669"/>
    <property type="project" value="UniProtKB-UniRule"/>
</dbReference>
<comment type="similarity">
    <text evidence="2 8">Belongs to the type II topoisomerase GyrA/ParC subunit family.</text>
</comment>
<dbReference type="InterPro" id="IPR013758">
    <property type="entry name" value="Topo_IIA_A/C_ab"/>
</dbReference>
<dbReference type="Gene3D" id="1.10.268.10">
    <property type="entry name" value="Topoisomerase, domain 3"/>
    <property type="match status" value="1"/>
</dbReference>
<dbReference type="NCBIfam" id="TIGR01063">
    <property type="entry name" value="gyrA"/>
    <property type="match status" value="1"/>
</dbReference>
<dbReference type="SMART" id="SM00434">
    <property type="entry name" value="TOP4c"/>
    <property type="match status" value="1"/>
</dbReference>
<dbReference type="GO" id="GO:0006265">
    <property type="term" value="P:DNA topological change"/>
    <property type="evidence" value="ECO:0007669"/>
    <property type="project" value="UniProtKB-UniRule"/>
</dbReference>
<dbReference type="AlphaFoldDB" id="A0A1G9FBV7"/>
<dbReference type="Gene3D" id="3.90.199.10">
    <property type="entry name" value="Topoisomerase II, domain 5"/>
    <property type="match status" value="1"/>
</dbReference>
<dbReference type="InterPro" id="IPR013757">
    <property type="entry name" value="Topo_IIA_A_a_sf"/>
</dbReference>
<evidence type="ECO:0000256" key="4">
    <source>
        <dbReference type="ARBA" id="ARBA00022840"/>
    </source>
</evidence>
<evidence type="ECO:0000313" key="13">
    <source>
        <dbReference type="Proteomes" id="UP000198654"/>
    </source>
</evidence>
<dbReference type="Gene3D" id="3.30.1360.40">
    <property type="match status" value="1"/>
</dbReference>
<dbReference type="RefSeq" id="WP_089724868.1">
    <property type="nucleotide sequence ID" value="NZ_FNGI01000001.1"/>
</dbReference>
<evidence type="ECO:0000256" key="7">
    <source>
        <dbReference type="ARBA" id="ARBA00023235"/>
    </source>
</evidence>
<dbReference type="GO" id="GO:0009330">
    <property type="term" value="C:DNA topoisomerase type II (double strand cut, ATP-hydrolyzing) complex"/>
    <property type="evidence" value="ECO:0007669"/>
    <property type="project" value="TreeGrafter"/>
</dbReference>
<evidence type="ECO:0000256" key="3">
    <source>
        <dbReference type="ARBA" id="ARBA00022741"/>
    </source>
</evidence>
<keyword evidence="7 8" id="KW-0413">Isomerase</keyword>
<organism evidence="12 13">
    <name type="scientific">Modicisalibacter muralis</name>
    <dbReference type="NCBI Taxonomy" id="119000"/>
    <lineage>
        <taxon>Bacteria</taxon>
        <taxon>Pseudomonadati</taxon>
        <taxon>Pseudomonadota</taxon>
        <taxon>Gammaproteobacteria</taxon>
        <taxon>Oceanospirillales</taxon>
        <taxon>Halomonadaceae</taxon>
        <taxon>Modicisalibacter</taxon>
    </lineage>
</organism>
<dbReference type="Pfam" id="PF03989">
    <property type="entry name" value="DNA_gyraseA_C"/>
    <property type="match status" value="6"/>
</dbReference>
<dbReference type="GO" id="GO:0005694">
    <property type="term" value="C:chromosome"/>
    <property type="evidence" value="ECO:0007669"/>
    <property type="project" value="InterPro"/>
</dbReference>
<name>A0A1G9FBV7_9GAMM</name>
<dbReference type="InterPro" id="IPR050220">
    <property type="entry name" value="Type_II_DNA_Topoisomerases"/>
</dbReference>
<evidence type="ECO:0000256" key="9">
    <source>
        <dbReference type="PROSITE-ProRule" id="PRU01384"/>
    </source>
</evidence>
<dbReference type="InterPro" id="IPR013760">
    <property type="entry name" value="Topo_IIA-like_dom_sf"/>
</dbReference>
<feature type="active site" description="O-(5'-phospho-DNA)-tyrosine intermediate" evidence="8 9">
    <location>
        <position position="122"/>
    </location>
</feature>
<dbReference type="HAMAP" id="MF_01897">
    <property type="entry name" value="GyrA"/>
    <property type="match status" value="1"/>
</dbReference>
<keyword evidence="8" id="KW-0963">Cytoplasm</keyword>
<dbReference type="SUPFAM" id="SSF101904">
    <property type="entry name" value="GyrA/ParC C-terminal domain-like"/>
    <property type="match status" value="1"/>
</dbReference>
<proteinExistence type="inferred from homology"/>
<protein>
    <recommendedName>
        <fullName evidence="8">DNA gyrase subunit A</fullName>
        <ecNumber evidence="8">5.6.2.2</ecNumber>
    </recommendedName>
</protein>
<evidence type="ECO:0000313" key="12">
    <source>
        <dbReference type="EMBL" id="SDK85861.1"/>
    </source>
</evidence>
<dbReference type="SUPFAM" id="SSF56719">
    <property type="entry name" value="Type II DNA topoisomerase"/>
    <property type="match status" value="1"/>
</dbReference>
<dbReference type="PANTHER" id="PTHR43493:SF5">
    <property type="entry name" value="DNA GYRASE SUBUNIT A, CHLOROPLASTIC_MITOCHONDRIAL"/>
    <property type="match status" value="1"/>
</dbReference>
<comment type="miscellaneous">
    <text evidence="8">Few gyrases are as efficient as E.coli at forming negative supercoils. Not all organisms have 2 type II topoisomerases; in organisms with a single type II topoisomerase this enzyme also has to decatenate newly replicated chromosomes.</text>
</comment>
<dbReference type="Pfam" id="PF00521">
    <property type="entry name" value="DNA_topoisoIV"/>
    <property type="match status" value="1"/>
</dbReference>
<dbReference type="FunFam" id="3.30.1360.40:FF:000002">
    <property type="entry name" value="DNA gyrase subunit A"/>
    <property type="match status" value="1"/>
</dbReference>
<dbReference type="PROSITE" id="PS52040">
    <property type="entry name" value="TOPO_IIA"/>
    <property type="match status" value="1"/>
</dbReference>
<evidence type="ECO:0000256" key="8">
    <source>
        <dbReference type="HAMAP-Rule" id="MF_01897"/>
    </source>
</evidence>
<keyword evidence="3 8" id="KW-0547">Nucleotide-binding</keyword>
<dbReference type="NCBIfam" id="NF004044">
    <property type="entry name" value="PRK05561.1"/>
    <property type="match status" value="1"/>
</dbReference>
<comment type="function">
    <text evidence="8">A type II topoisomerase that negatively supercoils closed circular double-stranded (ds) DNA in an ATP-dependent manner to modulate DNA topology and maintain chromosomes in an underwound state. Negative supercoiling favors strand separation, and DNA replication, transcription, recombination and repair, all of which involve strand separation. Also able to catalyze the interconversion of other topological isomers of dsDNA rings, including catenanes and knotted rings. Type II topoisomerases break and join 2 DNA strands simultaneously in an ATP-dependent manner.</text>
</comment>
<dbReference type="PANTHER" id="PTHR43493">
    <property type="entry name" value="DNA GYRASE/TOPOISOMERASE SUBUNIT A"/>
    <property type="match status" value="1"/>
</dbReference>
<dbReference type="EC" id="5.6.2.2" evidence="8"/>
<dbReference type="FunFam" id="3.90.199.10:FF:000001">
    <property type="entry name" value="DNA gyrase subunit A"/>
    <property type="match status" value="1"/>
</dbReference>
<dbReference type="EMBL" id="FNGI01000001">
    <property type="protein sequence ID" value="SDK85861.1"/>
    <property type="molecule type" value="Genomic_DNA"/>
</dbReference>
<dbReference type="Gene3D" id="2.120.10.90">
    <property type="entry name" value="DNA gyrase/topoisomerase IV, subunit A, C-terminal"/>
    <property type="match status" value="1"/>
</dbReference>
<evidence type="ECO:0000256" key="5">
    <source>
        <dbReference type="ARBA" id="ARBA00023029"/>
    </source>
</evidence>
<sequence>MGDIAKEILPVNIEDELKQSYLDYAMSVIIGRALPDVRDGLKPVHRRVLFAMHELSNDWNKPYKKSARVVGDVIGKYHPHGDSAVYDTIVRMAQHFSMRYVLVDGQGNFGSIDGDSAAAMRYTEVRMARLSHELLADLEKETVDWVDNYDGTERIPDVMPTKLPNLLINGSSGIAVGMATNIPPHNMVEVINGCLALIDDYTLTIDDLMEYIPGPDFPTSGIINGKAGILDAYRTGRGRIYVRARHTVEYHEKSGRDHIVISELPYQVNKARLIEKIAELVKDKRIDGIAELRDESDKDGLRVVIEVKRGESGEVVVNNLFAQTQLQTVFGINMVALDNGQPKTLNLKEVLEAFVRHRREVVTRRTLYELRKARERGHILEGLAVAISNIDEVIELIKASPSAAEAKDKLLERAWQPGQVTGMLERAGATSCKPEELEEGFGLSDDHREYRLSPAQAQAILELRLHRLTGLETEKLLNEYLGILERIAELTEILASADRLLEVIREELIAIRDQYGDKRRTEIQVSHLDLTIEDLINEEDMVVTISRSGYAKTQPITDYQAQHRGGRGKSATSMKDEDVIEHLLVASTHDTVLLFSNKGKVYWLKVYEIPAASRGSRGKPLVNLLPLDDDESINTMLPVREYREDSFIFFATASGTVKRTSLEQFSRPRSVGLIAIDLVEGDRLVGAAITSGNDHAMLLSSNGKAIRFEETKVRAMGRTARGVRGMRLQGDAEVISLIIPKSTLIDTEADTDSGDIENENTDEPTADVNAVTGNEQATGTMTDSAGDEQIYILTASENGYGKRTRLEEFPLRGRGGQGVIAMQTSARNGAMVAAMQVATCDEMMLITDRGTLVRTRVEEISTTSRNTQGVMLIRLGENESLVKTVRVEEPDEEESNGEPSDGDAAQDEANAATDSDMSPQDGDGETPVDDDPETPDQN</sequence>
<keyword evidence="6 8" id="KW-0238">DNA-binding</keyword>
<evidence type="ECO:0000256" key="10">
    <source>
        <dbReference type="SAM" id="MobiDB-lite"/>
    </source>
</evidence>
<feature type="compositionally biased region" description="Acidic residues" evidence="10">
    <location>
        <begin position="889"/>
        <end position="906"/>
    </location>
</feature>
<dbReference type="Proteomes" id="UP000198654">
    <property type="component" value="Unassembled WGS sequence"/>
</dbReference>
<dbReference type="OrthoDB" id="9806486at2"/>